<evidence type="ECO:0000256" key="3">
    <source>
        <dbReference type="ARBA" id="ARBA00010763"/>
    </source>
</evidence>
<dbReference type="PANTHER" id="PTHR10192">
    <property type="entry name" value="MOLYBDOPTERIN BIOSYNTHESIS PROTEIN"/>
    <property type="match status" value="1"/>
</dbReference>
<dbReference type="RefSeq" id="WP_073194336.1">
    <property type="nucleotide sequence ID" value="NZ_FRBN01000001.1"/>
</dbReference>
<reference evidence="9" key="1">
    <citation type="submission" date="2016-11" db="EMBL/GenBank/DDBJ databases">
        <authorList>
            <person name="Varghese N."/>
            <person name="Submissions S."/>
        </authorList>
    </citation>
    <scope>NUCLEOTIDE SEQUENCE [LARGE SCALE GENOMIC DNA]</scope>
    <source>
        <strain evidence="9">DSM 29327</strain>
    </source>
</reference>
<protein>
    <recommendedName>
        <fullName evidence="6">Molybdopterin molybdenumtransferase</fullName>
        <ecNumber evidence="6">2.10.1.1</ecNumber>
    </recommendedName>
</protein>
<dbReference type="Gene3D" id="2.170.190.11">
    <property type="entry name" value="Molybdopterin biosynthesis moea protein, domain 3"/>
    <property type="match status" value="1"/>
</dbReference>
<feature type="domain" description="MoaB/Mog" evidence="7">
    <location>
        <begin position="173"/>
        <end position="310"/>
    </location>
</feature>
<dbReference type="EMBL" id="FRBN01000001">
    <property type="protein sequence ID" value="SHK82390.1"/>
    <property type="molecule type" value="Genomic_DNA"/>
</dbReference>
<comment type="pathway">
    <text evidence="2 6">Cofactor biosynthesis; molybdopterin biosynthesis.</text>
</comment>
<dbReference type="SMART" id="SM00852">
    <property type="entry name" value="MoCF_biosynth"/>
    <property type="match status" value="1"/>
</dbReference>
<comment type="catalytic activity">
    <reaction evidence="5">
        <text>adenylyl-molybdopterin + molybdate = Mo-molybdopterin + AMP + H(+)</text>
        <dbReference type="Rhea" id="RHEA:35047"/>
        <dbReference type="ChEBI" id="CHEBI:15378"/>
        <dbReference type="ChEBI" id="CHEBI:36264"/>
        <dbReference type="ChEBI" id="CHEBI:62727"/>
        <dbReference type="ChEBI" id="CHEBI:71302"/>
        <dbReference type="ChEBI" id="CHEBI:456215"/>
        <dbReference type="EC" id="2.10.1.1"/>
    </reaction>
</comment>
<dbReference type="Pfam" id="PF03454">
    <property type="entry name" value="MoeA_C"/>
    <property type="match status" value="1"/>
</dbReference>
<sequence>MITVDEALEALFALVTALPSEEVPLAEALGRVLASDVAARRDQPPFAASAMDGYALRNDEVRHGARFEVIAEAAAGHGFDGAVGAGQAVRIFTGAPLPKGASRVIIQEDVTRKGDGITLNEDLDPKPHIRPKGCDFRIGEVMSAPRILRPADIALLASMNCATVSVTRRPVVALISTGDELVMPGDSPGPDQIIASNTFGLKALLESHGAKARILPIARDRIPSLETAFGLAAGADLVVTIGGASVGDHDLVGQVAGQMGMDRAFYKVAMRPGKPLMAGRMGAAAMVGLPGNPVSAMVCGQVFLAPMIRAMLGLGARRTSRLTARLAAPLPPNGPREHYMRARLTPEGLVAEGRQDSSLLSVLAEADALLVRPVNDPARTTGETVEYLDF</sequence>
<dbReference type="OrthoDB" id="9804758at2"/>
<gene>
    <name evidence="8" type="ORF">SAMN05444414_101392</name>
</gene>
<dbReference type="Gene3D" id="3.90.105.10">
    <property type="entry name" value="Molybdopterin biosynthesis moea protein, domain 2"/>
    <property type="match status" value="1"/>
</dbReference>
<keyword evidence="6" id="KW-0479">Metal-binding</keyword>
<comment type="cofactor">
    <cofactor evidence="6">
        <name>Mg(2+)</name>
        <dbReference type="ChEBI" id="CHEBI:18420"/>
    </cofactor>
</comment>
<dbReference type="SUPFAM" id="SSF53218">
    <property type="entry name" value="Molybdenum cofactor biosynthesis proteins"/>
    <property type="match status" value="1"/>
</dbReference>
<dbReference type="GO" id="GO:0061599">
    <property type="term" value="F:molybdopterin molybdotransferase activity"/>
    <property type="evidence" value="ECO:0007669"/>
    <property type="project" value="UniProtKB-UniRule"/>
</dbReference>
<keyword evidence="6" id="KW-0500">Molybdenum</keyword>
<evidence type="ECO:0000256" key="1">
    <source>
        <dbReference type="ARBA" id="ARBA00002901"/>
    </source>
</evidence>
<evidence type="ECO:0000313" key="9">
    <source>
        <dbReference type="Proteomes" id="UP000184191"/>
    </source>
</evidence>
<dbReference type="InterPro" id="IPR005110">
    <property type="entry name" value="MoeA_linker/N"/>
</dbReference>
<dbReference type="STRING" id="1054996.SAMN05444414_101392"/>
<keyword evidence="6" id="KW-0460">Magnesium</keyword>
<dbReference type="AlphaFoldDB" id="A0A1M6VLL7"/>
<comment type="similarity">
    <text evidence="3 6">Belongs to the MoeA family.</text>
</comment>
<dbReference type="SUPFAM" id="SSF63867">
    <property type="entry name" value="MoeA C-terminal domain-like"/>
    <property type="match status" value="1"/>
</dbReference>
<dbReference type="PANTHER" id="PTHR10192:SF5">
    <property type="entry name" value="GEPHYRIN"/>
    <property type="match status" value="1"/>
</dbReference>
<keyword evidence="4 6" id="KW-0501">Molybdenum cofactor biosynthesis</keyword>
<dbReference type="Pfam" id="PF03453">
    <property type="entry name" value="MoeA_N"/>
    <property type="match status" value="1"/>
</dbReference>
<dbReference type="EC" id="2.10.1.1" evidence="6"/>
<dbReference type="InterPro" id="IPR005111">
    <property type="entry name" value="MoeA_C_domain_IV"/>
</dbReference>
<evidence type="ECO:0000256" key="2">
    <source>
        <dbReference type="ARBA" id="ARBA00005046"/>
    </source>
</evidence>
<evidence type="ECO:0000256" key="4">
    <source>
        <dbReference type="ARBA" id="ARBA00023150"/>
    </source>
</evidence>
<comment type="function">
    <text evidence="1 6">Catalyzes the insertion of molybdate into adenylated molybdopterin with the concomitant release of AMP.</text>
</comment>
<dbReference type="Gene3D" id="2.40.340.10">
    <property type="entry name" value="MoeA, C-terminal, domain IV"/>
    <property type="match status" value="1"/>
</dbReference>
<evidence type="ECO:0000256" key="6">
    <source>
        <dbReference type="RuleBase" id="RU365090"/>
    </source>
</evidence>
<dbReference type="InterPro" id="IPR038987">
    <property type="entry name" value="MoeA-like"/>
</dbReference>
<evidence type="ECO:0000313" key="8">
    <source>
        <dbReference type="EMBL" id="SHK82390.1"/>
    </source>
</evidence>
<dbReference type="SUPFAM" id="SSF63882">
    <property type="entry name" value="MoeA N-terminal region -like"/>
    <property type="match status" value="1"/>
</dbReference>
<accession>A0A1M6VLL7</accession>
<proteinExistence type="inferred from homology"/>
<dbReference type="NCBIfam" id="NF045515">
    <property type="entry name" value="Glp_gephyrin"/>
    <property type="match status" value="1"/>
</dbReference>
<dbReference type="CDD" id="cd00887">
    <property type="entry name" value="MoeA"/>
    <property type="match status" value="1"/>
</dbReference>
<dbReference type="Pfam" id="PF00994">
    <property type="entry name" value="MoCF_biosynth"/>
    <property type="match status" value="1"/>
</dbReference>
<dbReference type="InterPro" id="IPR036135">
    <property type="entry name" value="MoeA_linker/N_sf"/>
</dbReference>
<dbReference type="InterPro" id="IPR036425">
    <property type="entry name" value="MoaB/Mog-like_dom_sf"/>
</dbReference>
<dbReference type="GO" id="GO:0005829">
    <property type="term" value="C:cytosol"/>
    <property type="evidence" value="ECO:0007669"/>
    <property type="project" value="TreeGrafter"/>
</dbReference>
<dbReference type="UniPathway" id="UPA00344"/>
<evidence type="ECO:0000256" key="5">
    <source>
        <dbReference type="ARBA" id="ARBA00047317"/>
    </source>
</evidence>
<dbReference type="Proteomes" id="UP000184191">
    <property type="component" value="Unassembled WGS sequence"/>
</dbReference>
<dbReference type="Gene3D" id="3.40.980.10">
    <property type="entry name" value="MoaB/Mog-like domain"/>
    <property type="match status" value="1"/>
</dbReference>
<organism evidence="8 9">
    <name type="scientific">Roseovarius marisflavi</name>
    <dbReference type="NCBI Taxonomy" id="1054996"/>
    <lineage>
        <taxon>Bacteria</taxon>
        <taxon>Pseudomonadati</taxon>
        <taxon>Pseudomonadota</taxon>
        <taxon>Alphaproteobacteria</taxon>
        <taxon>Rhodobacterales</taxon>
        <taxon>Roseobacteraceae</taxon>
        <taxon>Roseovarius</taxon>
    </lineage>
</organism>
<dbReference type="InterPro" id="IPR001453">
    <property type="entry name" value="MoaB/Mog_dom"/>
</dbReference>
<keyword evidence="9" id="KW-1185">Reference proteome</keyword>
<dbReference type="GO" id="GO:0006777">
    <property type="term" value="P:Mo-molybdopterin cofactor biosynthetic process"/>
    <property type="evidence" value="ECO:0007669"/>
    <property type="project" value="UniProtKB-UniRule"/>
</dbReference>
<dbReference type="GO" id="GO:0046872">
    <property type="term" value="F:metal ion binding"/>
    <property type="evidence" value="ECO:0007669"/>
    <property type="project" value="UniProtKB-UniRule"/>
</dbReference>
<keyword evidence="6 8" id="KW-0808">Transferase</keyword>
<evidence type="ECO:0000259" key="7">
    <source>
        <dbReference type="SMART" id="SM00852"/>
    </source>
</evidence>
<name>A0A1M6VLL7_9RHOB</name>
<dbReference type="InterPro" id="IPR036688">
    <property type="entry name" value="MoeA_C_domain_IV_sf"/>
</dbReference>